<feature type="transmembrane region" description="Helical" evidence="1">
    <location>
        <begin position="98"/>
        <end position="117"/>
    </location>
</feature>
<protein>
    <recommendedName>
        <fullName evidence="4">Integral membrane protein</fullName>
    </recommendedName>
</protein>
<sequence>MMASVVLTRILSATCGTLMAAAVGIGSHEAALVAAMLCLLVVAVGVLFRPAATLAVLLTIAVIVLTNPAPALAAVSGLAAAVYLMLRHAASTGTGLDTVSGATIVGAVGFTLAGLVATAFPLQLPWLPLAAPLAILAIYVLVTRPFTSDQLAAGRGRRIPSATRNTRAT</sequence>
<evidence type="ECO:0000313" key="3">
    <source>
        <dbReference type="Proteomes" id="UP000252015"/>
    </source>
</evidence>
<gene>
    <name evidence="2" type="ORF">MSP7336_04564</name>
</gene>
<keyword evidence="3" id="KW-1185">Reference proteome</keyword>
<keyword evidence="1" id="KW-0812">Transmembrane</keyword>
<dbReference type="EMBL" id="UEGW01000001">
    <property type="protein sequence ID" value="SRX96287.1"/>
    <property type="molecule type" value="Genomic_DNA"/>
</dbReference>
<dbReference type="STRING" id="29313.BHQ16_13220"/>
<dbReference type="Proteomes" id="UP000252015">
    <property type="component" value="Unassembled WGS sequence"/>
</dbReference>
<feature type="transmembrane region" description="Helical" evidence="1">
    <location>
        <begin position="124"/>
        <end position="142"/>
    </location>
</feature>
<name>A0A1E3TEI3_MYCSH</name>
<evidence type="ECO:0000313" key="2">
    <source>
        <dbReference type="EMBL" id="SRX96287.1"/>
    </source>
</evidence>
<proteinExistence type="predicted"/>
<keyword evidence="1" id="KW-1133">Transmembrane helix</keyword>
<evidence type="ECO:0000256" key="1">
    <source>
        <dbReference type="SAM" id="Phobius"/>
    </source>
</evidence>
<feature type="transmembrane region" description="Helical" evidence="1">
    <location>
        <begin position="55"/>
        <end position="86"/>
    </location>
</feature>
<dbReference type="RefSeq" id="WP_069396521.1">
    <property type="nucleotide sequence ID" value="NZ_JACKUN010000031.1"/>
</dbReference>
<dbReference type="AlphaFoldDB" id="A0A1E3TEI3"/>
<reference evidence="2 3" key="1">
    <citation type="submission" date="2018-05" db="EMBL/GenBank/DDBJ databases">
        <authorList>
            <consortium name="IHU Genomes"/>
        </authorList>
    </citation>
    <scope>NUCLEOTIDE SEQUENCE [LARGE SCALE GENOMIC DNA]</scope>
    <source>
        <strain evidence="2 3">P7336</strain>
    </source>
</reference>
<organism evidence="2 3">
    <name type="scientific">Mycobacterium shimoidei</name>
    <dbReference type="NCBI Taxonomy" id="29313"/>
    <lineage>
        <taxon>Bacteria</taxon>
        <taxon>Bacillati</taxon>
        <taxon>Actinomycetota</taxon>
        <taxon>Actinomycetes</taxon>
        <taxon>Mycobacteriales</taxon>
        <taxon>Mycobacteriaceae</taxon>
        <taxon>Mycobacterium</taxon>
    </lineage>
</organism>
<accession>A0A1E3TEI3</accession>
<keyword evidence="1" id="KW-0472">Membrane</keyword>
<evidence type="ECO:0008006" key="4">
    <source>
        <dbReference type="Google" id="ProtNLM"/>
    </source>
</evidence>
<feature type="transmembrane region" description="Helical" evidence="1">
    <location>
        <begin position="30"/>
        <end position="48"/>
    </location>
</feature>